<dbReference type="Proteomes" id="UP001148838">
    <property type="component" value="Unassembled WGS sequence"/>
</dbReference>
<sequence length="144" mass="15592">MSPGSSTESYPAFARIGLRRKPRKKPQPGTCPDRDSNPGHLVSRPDALTVTPQSSSFTEGTSIARAKEFNRESVNQFSNLLEKTVTANTVSIVDESGFTTVQKRQQKVIAQKEKHQVGAISGEKGVSTTVVCVVNAAGSLYCHW</sequence>
<feature type="compositionally biased region" description="Basic residues" evidence="1">
    <location>
        <begin position="17"/>
        <end position="26"/>
    </location>
</feature>
<accession>A0ABQ8TEJ3</accession>
<evidence type="ECO:0000313" key="2">
    <source>
        <dbReference type="EMBL" id="KAJ4444954.1"/>
    </source>
</evidence>
<comment type="caution">
    <text evidence="2">The sequence shown here is derived from an EMBL/GenBank/DDBJ whole genome shotgun (WGS) entry which is preliminary data.</text>
</comment>
<name>A0ABQ8TEJ3_PERAM</name>
<keyword evidence="3" id="KW-1185">Reference proteome</keyword>
<evidence type="ECO:0000256" key="1">
    <source>
        <dbReference type="SAM" id="MobiDB-lite"/>
    </source>
</evidence>
<reference evidence="2 3" key="1">
    <citation type="journal article" date="2022" name="Allergy">
        <title>Genome assembly and annotation of Periplaneta americana reveal a comprehensive cockroach allergen profile.</title>
        <authorList>
            <person name="Wang L."/>
            <person name="Xiong Q."/>
            <person name="Saelim N."/>
            <person name="Wang L."/>
            <person name="Nong W."/>
            <person name="Wan A.T."/>
            <person name="Shi M."/>
            <person name="Liu X."/>
            <person name="Cao Q."/>
            <person name="Hui J.H.L."/>
            <person name="Sookrung N."/>
            <person name="Leung T.F."/>
            <person name="Tungtrongchitr A."/>
            <person name="Tsui S.K.W."/>
        </authorList>
    </citation>
    <scope>NUCLEOTIDE SEQUENCE [LARGE SCALE GENOMIC DNA]</scope>
    <source>
        <strain evidence="2">PWHHKU_190912</strain>
    </source>
</reference>
<protein>
    <recommendedName>
        <fullName evidence="4">Transposase</fullName>
    </recommendedName>
</protein>
<evidence type="ECO:0008006" key="4">
    <source>
        <dbReference type="Google" id="ProtNLM"/>
    </source>
</evidence>
<gene>
    <name evidence="2" type="ORF">ANN_06753</name>
</gene>
<evidence type="ECO:0000313" key="3">
    <source>
        <dbReference type="Proteomes" id="UP001148838"/>
    </source>
</evidence>
<organism evidence="2 3">
    <name type="scientific">Periplaneta americana</name>
    <name type="common">American cockroach</name>
    <name type="synonym">Blatta americana</name>
    <dbReference type="NCBI Taxonomy" id="6978"/>
    <lineage>
        <taxon>Eukaryota</taxon>
        <taxon>Metazoa</taxon>
        <taxon>Ecdysozoa</taxon>
        <taxon>Arthropoda</taxon>
        <taxon>Hexapoda</taxon>
        <taxon>Insecta</taxon>
        <taxon>Pterygota</taxon>
        <taxon>Neoptera</taxon>
        <taxon>Polyneoptera</taxon>
        <taxon>Dictyoptera</taxon>
        <taxon>Blattodea</taxon>
        <taxon>Blattoidea</taxon>
        <taxon>Blattidae</taxon>
        <taxon>Blattinae</taxon>
        <taxon>Periplaneta</taxon>
    </lineage>
</organism>
<feature type="region of interest" description="Disordered" evidence="1">
    <location>
        <begin position="1"/>
        <end position="56"/>
    </location>
</feature>
<dbReference type="EMBL" id="JAJSOF020000011">
    <property type="protein sequence ID" value="KAJ4444954.1"/>
    <property type="molecule type" value="Genomic_DNA"/>
</dbReference>
<proteinExistence type="predicted"/>